<dbReference type="GO" id="GO:0003684">
    <property type="term" value="F:damaged DNA binding"/>
    <property type="evidence" value="ECO:0007669"/>
    <property type="project" value="InterPro"/>
</dbReference>
<dbReference type="EC" id="4.2.99.18" evidence="2"/>
<name>A0A9D1DNL1_9FIRM</name>
<dbReference type="InterPro" id="IPR023170">
    <property type="entry name" value="HhH_base_excis_C"/>
</dbReference>
<dbReference type="PANTHER" id="PTHR10242">
    <property type="entry name" value="8-OXOGUANINE DNA GLYCOSYLASE"/>
    <property type="match status" value="1"/>
</dbReference>
<reference evidence="11" key="2">
    <citation type="journal article" date="2021" name="PeerJ">
        <title>Extensive microbial diversity within the chicken gut microbiome revealed by metagenomics and culture.</title>
        <authorList>
            <person name="Gilroy R."/>
            <person name="Ravi A."/>
            <person name="Getino M."/>
            <person name="Pursley I."/>
            <person name="Horton D.L."/>
            <person name="Alikhan N.F."/>
            <person name="Baker D."/>
            <person name="Gharbi K."/>
            <person name="Hall N."/>
            <person name="Watson M."/>
            <person name="Adriaenssens E.M."/>
            <person name="Foster-Nyarko E."/>
            <person name="Jarju S."/>
            <person name="Secka A."/>
            <person name="Antonio M."/>
            <person name="Oren A."/>
            <person name="Chaudhuri R.R."/>
            <person name="La Ragione R."/>
            <person name="Hildebrand F."/>
            <person name="Pallen M.J."/>
        </authorList>
    </citation>
    <scope>NUCLEOTIDE SEQUENCE</scope>
    <source>
        <strain evidence="11">ChiSjej1B19-7085</strain>
    </source>
</reference>
<evidence type="ECO:0000256" key="7">
    <source>
        <dbReference type="ARBA" id="ARBA00023268"/>
    </source>
</evidence>
<comment type="catalytic activity">
    <reaction evidence="9">
        <text>2'-deoxyribonucleotide-(2'-deoxyribose 5'-phosphate)-2'-deoxyribonucleotide-DNA = a 3'-end 2'-deoxyribonucleotide-(2,3-dehydro-2,3-deoxyribose 5'-phosphate)-DNA + a 5'-end 5'-phospho-2'-deoxyribonucleoside-DNA + H(+)</text>
        <dbReference type="Rhea" id="RHEA:66592"/>
        <dbReference type="Rhea" id="RHEA-COMP:13180"/>
        <dbReference type="Rhea" id="RHEA-COMP:16897"/>
        <dbReference type="Rhea" id="RHEA-COMP:17067"/>
        <dbReference type="ChEBI" id="CHEBI:15378"/>
        <dbReference type="ChEBI" id="CHEBI:136412"/>
        <dbReference type="ChEBI" id="CHEBI:157695"/>
        <dbReference type="ChEBI" id="CHEBI:167181"/>
        <dbReference type="EC" id="4.2.99.18"/>
    </reaction>
</comment>
<dbReference type="SUPFAM" id="SSF48150">
    <property type="entry name" value="DNA-glycosylase"/>
    <property type="match status" value="1"/>
</dbReference>
<dbReference type="EMBL" id="DVHF01000005">
    <property type="protein sequence ID" value="HIR56131.1"/>
    <property type="molecule type" value="Genomic_DNA"/>
</dbReference>
<proteinExistence type="inferred from homology"/>
<dbReference type="Gene3D" id="3.30.310.260">
    <property type="match status" value="1"/>
</dbReference>
<evidence type="ECO:0000256" key="1">
    <source>
        <dbReference type="ARBA" id="ARBA00010679"/>
    </source>
</evidence>
<dbReference type="GO" id="GO:0008534">
    <property type="term" value="F:oxidized purine nucleobase lesion DNA N-glycosylase activity"/>
    <property type="evidence" value="ECO:0007669"/>
    <property type="project" value="InterPro"/>
</dbReference>
<dbReference type="PANTHER" id="PTHR10242:SF2">
    <property type="entry name" value="N-GLYCOSYLASE_DNA LYASE"/>
    <property type="match status" value="1"/>
</dbReference>
<dbReference type="InterPro" id="IPR052054">
    <property type="entry name" value="Oxidative_DNA_repair_enzyme"/>
</dbReference>
<evidence type="ECO:0000313" key="12">
    <source>
        <dbReference type="Proteomes" id="UP000886785"/>
    </source>
</evidence>
<evidence type="ECO:0000256" key="3">
    <source>
        <dbReference type="ARBA" id="ARBA00022763"/>
    </source>
</evidence>
<keyword evidence="3" id="KW-0227">DNA damage</keyword>
<comment type="similarity">
    <text evidence="1">Belongs to the type-1 OGG1 family.</text>
</comment>
<gene>
    <name evidence="11" type="ORF">IAA54_00520</name>
</gene>
<accession>A0A9D1DNL1</accession>
<keyword evidence="4" id="KW-0378">Hydrolase</keyword>
<dbReference type="InterPro" id="IPR003265">
    <property type="entry name" value="HhH-GPD_domain"/>
</dbReference>
<evidence type="ECO:0000256" key="9">
    <source>
        <dbReference type="ARBA" id="ARBA00044632"/>
    </source>
</evidence>
<keyword evidence="8" id="KW-0326">Glycosidase</keyword>
<dbReference type="Gene3D" id="1.10.340.30">
    <property type="entry name" value="Hypothetical protein, domain 2"/>
    <property type="match status" value="1"/>
</dbReference>
<dbReference type="SUPFAM" id="SSF55945">
    <property type="entry name" value="TATA-box binding protein-like"/>
    <property type="match status" value="1"/>
</dbReference>
<evidence type="ECO:0000256" key="2">
    <source>
        <dbReference type="ARBA" id="ARBA00012720"/>
    </source>
</evidence>
<reference evidence="11" key="1">
    <citation type="submission" date="2020-10" db="EMBL/GenBank/DDBJ databases">
        <authorList>
            <person name="Gilroy R."/>
        </authorList>
    </citation>
    <scope>NUCLEOTIDE SEQUENCE</scope>
    <source>
        <strain evidence="11">ChiSjej1B19-7085</strain>
    </source>
</reference>
<dbReference type="AlphaFoldDB" id="A0A9D1DNL1"/>
<dbReference type="Pfam" id="PF00730">
    <property type="entry name" value="HhH-GPD"/>
    <property type="match status" value="1"/>
</dbReference>
<evidence type="ECO:0000313" key="11">
    <source>
        <dbReference type="EMBL" id="HIR56131.1"/>
    </source>
</evidence>
<feature type="domain" description="HhH-GPD" evidence="10">
    <location>
        <begin position="123"/>
        <end position="267"/>
    </location>
</feature>
<dbReference type="Pfam" id="PF07934">
    <property type="entry name" value="OGG_N"/>
    <property type="match status" value="1"/>
</dbReference>
<keyword evidence="6" id="KW-0456">Lyase</keyword>
<dbReference type="InterPro" id="IPR012904">
    <property type="entry name" value="OGG_N"/>
</dbReference>
<dbReference type="GO" id="GO:0140078">
    <property type="term" value="F:class I DNA-(apurinic or apyrimidinic site) endonuclease activity"/>
    <property type="evidence" value="ECO:0007669"/>
    <property type="project" value="UniProtKB-EC"/>
</dbReference>
<dbReference type="Proteomes" id="UP000886785">
    <property type="component" value="Unassembled WGS sequence"/>
</dbReference>
<dbReference type="GO" id="GO:0006284">
    <property type="term" value="P:base-excision repair"/>
    <property type="evidence" value="ECO:0007669"/>
    <property type="project" value="InterPro"/>
</dbReference>
<evidence type="ECO:0000256" key="8">
    <source>
        <dbReference type="ARBA" id="ARBA00023295"/>
    </source>
</evidence>
<evidence type="ECO:0000259" key="10">
    <source>
        <dbReference type="SMART" id="SM00478"/>
    </source>
</evidence>
<organism evidence="11 12">
    <name type="scientific">Candidatus Gallacutalibacter pullicola</name>
    <dbReference type="NCBI Taxonomy" id="2840830"/>
    <lineage>
        <taxon>Bacteria</taxon>
        <taxon>Bacillati</taxon>
        <taxon>Bacillota</taxon>
        <taxon>Clostridia</taxon>
        <taxon>Eubacteriales</taxon>
        <taxon>Candidatus Gallacutalibacter</taxon>
    </lineage>
</organism>
<evidence type="ECO:0000256" key="6">
    <source>
        <dbReference type="ARBA" id="ARBA00023239"/>
    </source>
</evidence>
<comment type="caution">
    <text evidence="11">The sequence shown here is derived from an EMBL/GenBank/DDBJ whole genome shotgun (WGS) entry which is preliminary data.</text>
</comment>
<evidence type="ECO:0000256" key="5">
    <source>
        <dbReference type="ARBA" id="ARBA00023204"/>
    </source>
</evidence>
<dbReference type="GO" id="GO:0006289">
    <property type="term" value="P:nucleotide-excision repair"/>
    <property type="evidence" value="ECO:0007669"/>
    <property type="project" value="InterPro"/>
</dbReference>
<dbReference type="Gene3D" id="1.10.1670.10">
    <property type="entry name" value="Helix-hairpin-Helix base-excision DNA repair enzymes (C-terminal)"/>
    <property type="match status" value="1"/>
</dbReference>
<protein>
    <recommendedName>
        <fullName evidence="2">DNA-(apurinic or apyrimidinic site) lyase</fullName>
        <ecNumber evidence="2">4.2.99.18</ecNumber>
    </recommendedName>
</protein>
<evidence type="ECO:0000256" key="4">
    <source>
        <dbReference type="ARBA" id="ARBA00022801"/>
    </source>
</evidence>
<keyword evidence="5" id="KW-0234">DNA repair</keyword>
<dbReference type="SMART" id="SM00478">
    <property type="entry name" value="ENDO3c"/>
    <property type="match status" value="1"/>
</dbReference>
<keyword evidence="7" id="KW-0511">Multifunctional enzyme</keyword>
<dbReference type="CDD" id="cd00056">
    <property type="entry name" value="ENDO3c"/>
    <property type="match status" value="1"/>
</dbReference>
<sequence length="278" mass="31445">MIPCRETPQGILLSRSEEFEPSQILDCGQCFRWDPDPDGGWTGIAMDRRLRLSPQPEGWLFEDVRIDEFERIWIPYFDLDRDYSAIRADLSARHEILAKAAAFAPGIRILCQDPWEALCSFIISQNNNIPRIKGIVARLCAHFGENGKFPGPERLAGLSVEDLAPLRSGFRAKYILSASRLVSDGTVDLQAIRTLPLPQARASLMQILGVGVKVAECALLYGFHRLDAFPIDVWMKRAMDRYFPGMEPDEFGPYAGIAQQYIFHYIRSLEKTAGKNPR</sequence>
<dbReference type="InterPro" id="IPR011257">
    <property type="entry name" value="DNA_glycosylase"/>
</dbReference>